<dbReference type="AlphaFoldDB" id="A0A3S5C6L0"/>
<dbReference type="EMBL" id="CAAALY010258886">
    <property type="protein sequence ID" value="VEL38750.1"/>
    <property type="molecule type" value="Genomic_DNA"/>
</dbReference>
<reference evidence="2" key="1">
    <citation type="submission" date="2018-11" db="EMBL/GenBank/DDBJ databases">
        <authorList>
            <consortium name="Pathogen Informatics"/>
        </authorList>
    </citation>
    <scope>NUCLEOTIDE SEQUENCE</scope>
</reference>
<feature type="compositionally biased region" description="Polar residues" evidence="1">
    <location>
        <begin position="74"/>
        <end position="85"/>
    </location>
</feature>
<name>A0A3S5C6L0_9PLAT</name>
<evidence type="ECO:0000313" key="2">
    <source>
        <dbReference type="EMBL" id="VEL38750.1"/>
    </source>
</evidence>
<proteinExistence type="predicted"/>
<protein>
    <submittedName>
        <fullName evidence="2">Uncharacterized protein</fullName>
    </submittedName>
</protein>
<sequence>MSSLSTPRLDSTAVQRDLNPLLSRAMHHFDTYDITCREAQVHELIASSARAGLGSSSVRPLSANTDSQHRQLHLTRTSDVQTSRVGQPWSERIASSRQKWRQLDCAEKRQTVQPQSYRSTCSTSTQTTATAARVASSFLFGQVACLQPSWRPPLRLGPALVWAEIDNANVTAPCGCASFASAQQSIVSNALPTLVCPRNPTSFSPSPFRFACVGLAQFPVCMRGRPTERLWSVDVSVPLALHLPVCAAACRRRQIAGAGSIGAANRLSDLTSTSSLALSLSGSFARTA</sequence>
<feature type="region of interest" description="Disordered" evidence="1">
    <location>
        <begin position="54"/>
        <end position="85"/>
    </location>
</feature>
<accession>A0A3S5C6L0</accession>
<dbReference type="Proteomes" id="UP000784294">
    <property type="component" value="Unassembled WGS sequence"/>
</dbReference>
<gene>
    <name evidence="2" type="ORF">PXEA_LOCUS32190</name>
</gene>
<comment type="caution">
    <text evidence="2">The sequence shown here is derived from an EMBL/GenBank/DDBJ whole genome shotgun (WGS) entry which is preliminary data.</text>
</comment>
<organism evidence="2 3">
    <name type="scientific">Protopolystoma xenopodis</name>
    <dbReference type="NCBI Taxonomy" id="117903"/>
    <lineage>
        <taxon>Eukaryota</taxon>
        <taxon>Metazoa</taxon>
        <taxon>Spiralia</taxon>
        <taxon>Lophotrochozoa</taxon>
        <taxon>Platyhelminthes</taxon>
        <taxon>Monogenea</taxon>
        <taxon>Polyopisthocotylea</taxon>
        <taxon>Polystomatidea</taxon>
        <taxon>Polystomatidae</taxon>
        <taxon>Protopolystoma</taxon>
    </lineage>
</organism>
<evidence type="ECO:0000256" key="1">
    <source>
        <dbReference type="SAM" id="MobiDB-lite"/>
    </source>
</evidence>
<keyword evidence="3" id="KW-1185">Reference proteome</keyword>
<evidence type="ECO:0000313" key="3">
    <source>
        <dbReference type="Proteomes" id="UP000784294"/>
    </source>
</evidence>